<dbReference type="PANTHER" id="PTHR43178">
    <property type="entry name" value="DIHYDROLIPOAMIDE ACETYLTRANSFERASE COMPONENT OF PYRUVATE DEHYDROGENASE COMPLEX"/>
    <property type="match status" value="1"/>
</dbReference>
<feature type="region of interest" description="Disordered" evidence="7">
    <location>
        <begin position="88"/>
        <end position="111"/>
    </location>
</feature>
<dbReference type="Gene3D" id="2.40.50.100">
    <property type="match status" value="1"/>
</dbReference>
<comment type="similarity">
    <text evidence="2 6">Belongs to the 2-oxoacid dehydrogenase family.</text>
</comment>
<evidence type="ECO:0000313" key="10">
    <source>
        <dbReference type="EMBL" id="SDC27639.1"/>
    </source>
</evidence>
<dbReference type="GO" id="GO:0016407">
    <property type="term" value="F:acetyltransferase activity"/>
    <property type="evidence" value="ECO:0007669"/>
    <property type="project" value="TreeGrafter"/>
</dbReference>
<dbReference type="PROSITE" id="PS51826">
    <property type="entry name" value="PSBD"/>
    <property type="match status" value="1"/>
</dbReference>
<sequence>MGIPFKLPDVGEGVAEAEVIRWLVKEGEKVSADQPVVEVQTDKAVVELPSPTAGEVEMIRWREGDTVPVGEVLLEIRQSEDGKTEAAATAEAVDRPPSNNLSEAKRKRRRRVLAAPSTRRLARNLAVDLHQVTGTGAKGQVTKEDVRRVAAALAESRGEVSSASHLIPKPVKPPVPSPPPLTGSGTEEKSGGQAEAFSDEPLSRTRRVIAERLLFSVTRKPHATHFDELNVEGLARWQARLKAQASKREPRIGYLPILLKAIAASLKWHPKLNAHFDEEKQQVRRFNPVSLGVAVDTAEGLLVPVLREADQKSIRQIAAELKELTHLAREGRLAPEQMKGSTFTVSNTGSLGGRFATPIIHPPEVAILALHPVEQRPVVEDGQLTAGWRMNVSLSFDHRVLDGADAIRFTQTLATFLTDPGNLFLELS</sequence>
<evidence type="ECO:0000256" key="5">
    <source>
        <dbReference type="ARBA" id="ARBA00023315"/>
    </source>
</evidence>
<dbReference type="Proteomes" id="UP000199387">
    <property type="component" value="Unassembled WGS sequence"/>
</dbReference>
<dbReference type="STRING" id="1236220.SAMN04488112_105137"/>
<dbReference type="InterPro" id="IPR001078">
    <property type="entry name" value="2-oxoacid_DH_actylTfrase"/>
</dbReference>
<evidence type="ECO:0000313" key="11">
    <source>
        <dbReference type="Proteomes" id="UP000199387"/>
    </source>
</evidence>
<keyword evidence="4 6" id="KW-0450">Lipoyl</keyword>
<dbReference type="EMBL" id="FMZA01000005">
    <property type="protein sequence ID" value="SDC27639.1"/>
    <property type="molecule type" value="Genomic_DNA"/>
</dbReference>
<dbReference type="FunFam" id="3.30.559.10:FF:000007">
    <property type="entry name" value="Dihydrolipoamide acetyltransferase component of pyruvate dehydrogenase complex"/>
    <property type="match status" value="1"/>
</dbReference>
<dbReference type="Pfam" id="PF02817">
    <property type="entry name" value="E3_binding"/>
    <property type="match status" value="1"/>
</dbReference>
<proteinExistence type="inferred from homology"/>
<keyword evidence="5 6" id="KW-0012">Acyltransferase</keyword>
<dbReference type="Pfam" id="PF00364">
    <property type="entry name" value="Biotin_lipoyl"/>
    <property type="match status" value="1"/>
</dbReference>
<keyword evidence="3 6" id="KW-0808">Transferase</keyword>
<dbReference type="PROSITE" id="PS50968">
    <property type="entry name" value="BIOTINYL_LIPOYL"/>
    <property type="match status" value="1"/>
</dbReference>
<dbReference type="Pfam" id="PF00198">
    <property type="entry name" value="2-oxoacid_dh"/>
    <property type="match status" value="1"/>
</dbReference>
<dbReference type="InterPro" id="IPR003016">
    <property type="entry name" value="2-oxoA_DH_lipoyl-BS"/>
</dbReference>
<evidence type="ECO:0000256" key="4">
    <source>
        <dbReference type="ARBA" id="ARBA00022823"/>
    </source>
</evidence>
<feature type="region of interest" description="Disordered" evidence="7">
    <location>
        <begin position="155"/>
        <end position="200"/>
    </location>
</feature>
<dbReference type="PANTHER" id="PTHR43178:SF5">
    <property type="entry name" value="LIPOAMIDE ACYLTRANSFERASE COMPONENT OF BRANCHED-CHAIN ALPHA-KETO ACID DEHYDROGENASE COMPLEX, MITOCHONDRIAL"/>
    <property type="match status" value="1"/>
</dbReference>
<dbReference type="GO" id="GO:0031405">
    <property type="term" value="F:lipoic acid binding"/>
    <property type="evidence" value="ECO:0007669"/>
    <property type="project" value="TreeGrafter"/>
</dbReference>
<dbReference type="InterPro" id="IPR050743">
    <property type="entry name" value="2-oxoacid_DH_E2_comp"/>
</dbReference>
<dbReference type="EC" id="2.3.1.-" evidence="6"/>
<dbReference type="Gene3D" id="3.30.559.10">
    <property type="entry name" value="Chloramphenicol acetyltransferase-like domain"/>
    <property type="match status" value="1"/>
</dbReference>
<dbReference type="SUPFAM" id="SSF47005">
    <property type="entry name" value="Peripheral subunit-binding domain of 2-oxo acid dehydrogenase complex"/>
    <property type="match status" value="1"/>
</dbReference>
<dbReference type="CDD" id="cd06849">
    <property type="entry name" value="lipoyl_domain"/>
    <property type="match status" value="1"/>
</dbReference>
<evidence type="ECO:0000256" key="6">
    <source>
        <dbReference type="RuleBase" id="RU003423"/>
    </source>
</evidence>
<dbReference type="GO" id="GO:0005737">
    <property type="term" value="C:cytoplasm"/>
    <property type="evidence" value="ECO:0007669"/>
    <property type="project" value="TreeGrafter"/>
</dbReference>
<dbReference type="InterPro" id="IPR011053">
    <property type="entry name" value="Single_hybrid_motif"/>
</dbReference>
<dbReference type="SUPFAM" id="SSF52777">
    <property type="entry name" value="CoA-dependent acyltransferases"/>
    <property type="match status" value="1"/>
</dbReference>
<name>A0A1G6K9A0_9BACL</name>
<feature type="compositionally biased region" description="Pro residues" evidence="7">
    <location>
        <begin position="170"/>
        <end position="181"/>
    </location>
</feature>
<dbReference type="AlphaFoldDB" id="A0A1G6K9A0"/>
<accession>A0A1G6K9A0</accession>
<dbReference type="RefSeq" id="WP_091567305.1">
    <property type="nucleotide sequence ID" value="NZ_FMZA01000005.1"/>
</dbReference>
<dbReference type="Gene3D" id="4.10.320.10">
    <property type="entry name" value="E3-binding domain"/>
    <property type="match status" value="1"/>
</dbReference>
<evidence type="ECO:0000259" key="9">
    <source>
        <dbReference type="PROSITE" id="PS51826"/>
    </source>
</evidence>
<organism evidence="10 11">
    <name type="scientific">Melghirimyces thermohalophilus</name>
    <dbReference type="NCBI Taxonomy" id="1236220"/>
    <lineage>
        <taxon>Bacteria</taxon>
        <taxon>Bacillati</taxon>
        <taxon>Bacillota</taxon>
        <taxon>Bacilli</taxon>
        <taxon>Bacillales</taxon>
        <taxon>Thermoactinomycetaceae</taxon>
        <taxon>Melghirimyces</taxon>
    </lineage>
</organism>
<evidence type="ECO:0000259" key="8">
    <source>
        <dbReference type="PROSITE" id="PS50968"/>
    </source>
</evidence>
<dbReference type="InterPro" id="IPR023213">
    <property type="entry name" value="CAT-like_dom_sf"/>
</dbReference>
<evidence type="ECO:0000256" key="3">
    <source>
        <dbReference type="ARBA" id="ARBA00022679"/>
    </source>
</evidence>
<comment type="cofactor">
    <cofactor evidence="1 6">
        <name>(R)-lipoate</name>
        <dbReference type="ChEBI" id="CHEBI:83088"/>
    </cofactor>
</comment>
<evidence type="ECO:0000256" key="2">
    <source>
        <dbReference type="ARBA" id="ARBA00007317"/>
    </source>
</evidence>
<reference evidence="10 11" key="1">
    <citation type="submission" date="2016-10" db="EMBL/GenBank/DDBJ databases">
        <authorList>
            <person name="de Groot N.N."/>
        </authorList>
    </citation>
    <scope>NUCLEOTIDE SEQUENCE [LARGE SCALE GENOMIC DNA]</scope>
    <source>
        <strain evidence="10 11">DSM 45514</strain>
    </source>
</reference>
<keyword evidence="11" id="KW-1185">Reference proteome</keyword>
<dbReference type="InterPro" id="IPR004167">
    <property type="entry name" value="PSBD"/>
</dbReference>
<gene>
    <name evidence="10" type="ORF">SAMN04488112_105137</name>
</gene>
<feature type="domain" description="Peripheral subunit-binding (PSBD)" evidence="9">
    <location>
        <begin position="113"/>
        <end position="150"/>
    </location>
</feature>
<feature type="domain" description="Lipoyl-binding" evidence="8">
    <location>
        <begin position="1"/>
        <end position="77"/>
    </location>
</feature>
<evidence type="ECO:0000256" key="1">
    <source>
        <dbReference type="ARBA" id="ARBA00001938"/>
    </source>
</evidence>
<dbReference type="SUPFAM" id="SSF51230">
    <property type="entry name" value="Single hybrid motif"/>
    <property type="match status" value="1"/>
</dbReference>
<dbReference type="OrthoDB" id="9805770at2"/>
<dbReference type="InterPro" id="IPR000089">
    <property type="entry name" value="Biotin_lipoyl"/>
</dbReference>
<dbReference type="InterPro" id="IPR036625">
    <property type="entry name" value="E3-bd_dom_sf"/>
</dbReference>
<dbReference type="PROSITE" id="PS00189">
    <property type="entry name" value="LIPOYL"/>
    <property type="match status" value="1"/>
</dbReference>
<keyword evidence="10" id="KW-0670">Pyruvate</keyword>
<evidence type="ECO:0000256" key="7">
    <source>
        <dbReference type="SAM" id="MobiDB-lite"/>
    </source>
</evidence>
<protein>
    <recommendedName>
        <fullName evidence="6">Dihydrolipoamide acetyltransferase component of pyruvate dehydrogenase complex</fullName>
        <ecNumber evidence="6">2.3.1.-</ecNumber>
    </recommendedName>
</protein>